<dbReference type="InterPro" id="IPR016072">
    <property type="entry name" value="Skp1_comp_dimer"/>
</dbReference>
<feature type="compositionally biased region" description="Basic and acidic residues" evidence="8">
    <location>
        <begin position="67"/>
        <end position="95"/>
    </location>
</feature>
<dbReference type="PANTHER" id="PTHR11165">
    <property type="entry name" value="SKP1"/>
    <property type="match status" value="1"/>
</dbReference>
<evidence type="ECO:0000259" key="10">
    <source>
        <dbReference type="Pfam" id="PF03931"/>
    </source>
</evidence>
<protein>
    <recommendedName>
        <fullName evidence="3">E3 ubiquitin ligase complex SCF subunit sconC</fullName>
    </recommendedName>
    <alternativeName>
        <fullName evidence="6">Sulfur controller C</fullName>
    </alternativeName>
    <alternativeName>
        <fullName evidence="5">Sulfur metabolite repression control protein C</fullName>
    </alternativeName>
</protein>
<proteinExistence type="inferred from homology"/>
<feature type="domain" description="SKP1 component POZ" evidence="10">
    <location>
        <begin position="5"/>
        <end position="65"/>
    </location>
</feature>
<dbReference type="Pfam" id="PF01466">
    <property type="entry name" value="Skp1"/>
    <property type="match status" value="1"/>
</dbReference>
<dbReference type="EMBL" id="NPHW01005350">
    <property type="protein sequence ID" value="OXV06842.1"/>
    <property type="molecule type" value="Genomic_DNA"/>
</dbReference>
<keyword evidence="12" id="KW-1185">Reference proteome</keyword>
<dbReference type="InterPro" id="IPR011333">
    <property type="entry name" value="SKP1/BTB/POZ_sf"/>
</dbReference>
<dbReference type="InterPro" id="IPR016073">
    <property type="entry name" value="Skp1_comp_POZ"/>
</dbReference>
<evidence type="ECO:0000256" key="8">
    <source>
        <dbReference type="SAM" id="MobiDB-lite"/>
    </source>
</evidence>
<dbReference type="GO" id="GO:0006511">
    <property type="term" value="P:ubiquitin-dependent protein catabolic process"/>
    <property type="evidence" value="ECO:0007669"/>
    <property type="project" value="InterPro"/>
</dbReference>
<dbReference type="SMART" id="SM00512">
    <property type="entry name" value="Skp1"/>
    <property type="match status" value="1"/>
</dbReference>
<comment type="caution">
    <text evidence="11">The sequence shown here is derived from an EMBL/GenBank/DDBJ whole genome shotgun (WGS) entry which is preliminary data.</text>
</comment>
<evidence type="ECO:0000313" key="12">
    <source>
        <dbReference type="Proteomes" id="UP000243515"/>
    </source>
</evidence>
<evidence type="ECO:0000256" key="4">
    <source>
        <dbReference type="ARBA" id="ARBA00022786"/>
    </source>
</evidence>
<dbReference type="InterPro" id="IPR036296">
    <property type="entry name" value="SKP1-like_dim_sf"/>
</dbReference>
<reference evidence="11 12" key="1">
    <citation type="journal article" date="2015" name="Environ. Microbiol.">
        <title>Metagenome sequence of Elaphomyces granulatus from sporocarp tissue reveals Ascomycota ectomycorrhizal fingerprints of genome expansion and a Proteobacteria-rich microbiome.</title>
        <authorList>
            <person name="Quandt C.A."/>
            <person name="Kohler A."/>
            <person name="Hesse C.N."/>
            <person name="Sharpton T.J."/>
            <person name="Martin F."/>
            <person name="Spatafora J.W."/>
        </authorList>
    </citation>
    <scope>NUCLEOTIDE SEQUENCE [LARGE SCALE GENOMIC DNA]</scope>
    <source>
        <strain evidence="11 12">OSC145934</strain>
    </source>
</reference>
<feature type="domain" description="SKP1 component dimerisation" evidence="9">
    <location>
        <begin position="189"/>
        <end position="236"/>
    </location>
</feature>
<comment type="function">
    <text evidence="7">Essential component of the SCF (SKP1-CUL1-F-box protein) E3 ubiquitin ligase complexes, which mediate the ubiquitination and subsequent proteasomal degradation of target proteins. Controls sulfur metabolite repression, probably by mediating the inactivation or degradation of the metR transcription factor.</text>
</comment>
<evidence type="ECO:0000256" key="5">
    <source>
        <dbReference type="ARBA" id="ARBA00030035"/>
    </source>
</evidence>
<sequence length="239" mass="27177">MASEITFTSADGVNITVDRDIADCSLLIRDMLTDLPGHVNEPILLAGVKDKYILEKVVEWCTYHRSDTRSNETTDNDQDLRPNADDEDKDRRETTDDAQETTDNDVQETTHGDDMEDSDVYGDENDDDDESDDDDKSDDDDEITDHDHKTTDHETTSTCMSEWDEKFITALDQETLLEVVLAANFLDIKGLLDIGCMAIGNMIKGKSVEELRAQFDIVNDFTPEEEERIRRENAWADLK</sequence>
<dbReference type="Pfam" id="PF03931">
    <property type="entry name" value="Skp1_POZ"/>
    <property type="match status" value="1"/>
</dbReference>
<evidence type="ECO:0000256" key="7">
    <source>
        <dbReference type="ARBA" id="ARBA00045385"/>
    </source>
</evidence>
<organism evidence="11 12">
    <name type="scientific">Elaphomyces granulatus</name>
    <dbReference type="NCBI Taxonomy" id="519963"/>
    <lineage>
        <taxon>Eukaryota</taxon>
        <taxon>Fungi</taxon>
        <taxon>Dikarya</taxon>
        <taxon>Ascomycota</taxon>
        <taxon>Pezizomycotina</taxon>
        <taxon>Eurotiomycetes</taxon>
        <taxon>Eurotiomycetidae</taxon>
        <taxon>Eurotiales</taxon>
        <taxon>Elaphomycetaceae</taxon>
        <taxon>Elaphomyces</taxon>
    </lineage>
</organism>
<evidence type="ECO:0000259" key="9">
    <source>
        <dbReference type="Pfam" id="PF01466"/>
    </source>
</evidence>
<dbReference type="OrthoDB" id="2342932at2759"/>
<accession>A0A232LRT8</accession>
<dbReference type="SUPFAM" id="SSF81382">
    <property type="entry name" value="Skp1 dimerisation domain-like"/>
    <property type="match status" value="1"/>
</dbReference>
<evidence type="ECO:0000256" key="2">
    <source>
        <dbReference type="ARBA" id="ARBA00011194"/>
    </source>
</evidence>
<evidence type="ECO:0000256" key="3">
    <source>
        <dbReference type="ARBA" id="ARBA00018943"/>
    </source>
</evidence>
<name>A0A232LRT8_9EURO</name>
<gene>
    <name evidence="11" type="ORF">Egran_05391</name>
</gene>
<evidence type="ECO:0000256" key="1">
    <source>
        <dbReference type="ARBA" id="ARBA00009993"/>
    </source>
</evidence>
<dbReference type="InterPro" id="IPR016897">
    <property type="entry name" value="SKP1"/>
</dbReference>
<evidence type="ECO:0000313" key="11">
    <source>
        <dbReference type="EMBL" id="OXV06842.1"/>
    </source>
</evidence>
<comment type="subunit">
    <text evidence="2">Component of the SCF (SKP1-CUL1-F-box protein) E3 ubiquitin ligase complexes.</text>
</comment>
<dbReference type="InterPro" id="IPR001232">
    <property type="entry name" value="SKP1-like"/>
</dbReference>
<comment type="similarity">
    <text evidence="1">Belongs to the SKP1 family.</text>
</comment>
<dbReference type="SUPFAM" id="SSF54695">
    <property type="entry name" value="POZ domain"/>
    <property type="match status" value="1"/>
</dbReference>
<feature type="compositionally biased region" description="Acidic residues" evidence="8">
    <location>
        <begin position="114"/>
        <end position="144"/>
    </location>
</feature>
<dbReference type="AlphaFoldDB" id="A0A232LRT8"/>
<dbReference type="Proteomes" id="UP000243515">
    <property type="component" value="Unassembled WGS sequence"/>
</dbReference>
<feature type="region of interest" description="Disordered" evidence="8">
    <location>
        <begin position="67"/>
        <end position="159"/>
    </location>
</feature>
<feature type="compositionally biased region" description="Acidic residues" evidence="8">
    <location>
        <begin position="96"/>
        <end position="106"/>
    </location>
</feature>
<dbReference type="Gene3D" id="3.30.710.10">
    <property type="entry name" value="Potassium Channel Kv1.1, Chain A"/>
    <property type="match status" value="1"/>
</dbReference>
<evidence type="ECO:0000256" key="6">
    <source>
        <dbReference type="ARBA" id="ARBA00032114"/>
    </source>
</evidence>
<feature type="compositionally biased region" description="Basic and acidic residues" evidence="8">
    <location>
        <begin position="145"/>
        <end position="155"/>
    </location>
</feature>
<keyword evidence="4" id="KW-0833">Ubl conjugation pathway</keyword>